<dbReference type="CDD" id="cd00413">
    <property type="entry name" value="Glyco_hydrolase_16"/>
    <property type="match status" value="1"/>
</dbReference>
<dbReference type="GO" id="GO:0030246">
    <property type="term" value="F:carbohydrate binding"/>
    <property type="evidence" value="ECO:0007669"/>
    <property type="project" value="UniProtKB-KW"/>
</dbReference>
<dbReference type="OrthoDB" id="4388755at2759"/>
<protein>
    <submittedName>
        <fullName evidence="3">Concanavalin A-like lectin/glucanase</fullName>
    </submittedName>
</protein>
<dbReference type="AlphaFoldDB" id="A0A319DKS1"/>
<keyword evidence="2" id="KW-0732">Signal</keyword>
<evidence type="ECO:0000256" key="2">
    <source>
        <dbReference type="SAM" id="SignalP"/>
    </source>
</evidence>
<dbReference type="InterPro" id="IPR013320">
    <property type="entry name" value="ConA-like_dom_sf"/>
</dbReference>
<dbReference type="STRING" id="1448320.A0A319DKS1"/>
<evidence type="ECO:0000313" key="3">
    <source>
        <dbReference type="EMBL" id="PYH97989.1"/>
    </source>
</evidence>
<proteinExistence type="predicted"/>
<feature type="chain" id="PRO_5016241130" evidence="2">
    <location>
        <begin position="23"/>
        <end position="400"/>
    </location>
</feature>
<feature type="region of interest" description="Disordered" evidence="1">
    <location>
        <begin position="183"/>
        <end position="203"/>
    </location>
</feature>
<accession>A0A319DKS1</accession>
<keyword evidence="3" id="KW-0430">Lectin</keyword>
<feature type="region of interest" description="Disordered" evidence="1">
    <location>
        <begin position="341"/>
        <end position="375"/>
    </location>
</feature>
<dbReference type="Gene3D" id="2.60.120.200">
    <property type="match status" value="1"/>
</dbReference>
<dbReference type="VEuPathDB" id="FungiDB:BO71DRAFT_372091"/>
<evidence type="ECO:0000256" key="1">
    <source>
        <dbReference type="SAM" id="MobiDB-lite"/>
    </source>
</evidence>
<dbReference type="PANTHER" id="PTHR38121">
    <property type="entry name" value="GH16 DOMAIN-CONTAINING PROTEIN"/>
    <property type="match status" value="1"/>
</dbReference>
<dbReference type="SUPFAM" id="SSF49899">
    <property type="entry name" value="Concanavalin A-like lectins/glucanases"/>
    <property type="match status" value="1"/>
</dbReference>
<dbReference type="EMBL" id="KZ825816">
    <property type="protein sequence ID" value="PYH97989.1"/>
    <property type="molecule type" value="Genomic_DNA"/>
</dbReference>
<reference evidence="3 4" key="1">
    <citation type="submission" date="2018-02" db="EMBL/GenBank/DDBJ databases">
        <title>The genomes of Aspergillus section Nigri reveals drivers in fungal speciation.</title>
        <authorList>
            <consortium name="DOE Joint Genome Institute"/>
            <person name="Vesth T.C."/>
            <person name="Nybo J."/>
            <person name="Theobald S."/>
            <person name="Brandl J."/>
            <person name="Frisvad J.C."/>
            <person name="Nielsen K.F."/>
            <person name="Lyhne E.K."/>
            <person name="Kogle M.E."/>
            <person name="Kuo A."/>
            <person name="Riley R."/>
            <person name="Clum A."/>
            <person name="Nolan M."/>
            <person name="Lipzen A."/>
            <person name="Salamov A."/>
            <person name="Henrissat B."/>
            <person name="Wiebenga A."/>
            <person name="De vries R.P."/>
            <person name="Grigoriev I.V."/>
            <person name="Mortensen U.H."/>
            <person name="Andersen M.R."/>
            <person name="Baker S.E."/>
        </authorList>
    </citation>
    <scope>NUCLEOTIDE SEQUENCE [LARGE SCALE GENOMIC DNA]</scope>
    <source>
        <strain evidence="3 4">CBS 707.79</strain>
    </source>
</reference>
<keyword evidence="4" id="KW-1185">Reference proteome</keyword>
<feature type="signal peptide" evidence="2">
    <location>
        <begin position="1"/>
        <end position="22"/>
    </location>
</feature>
<evidence type="ECO:0000313" key="4">
    <source>
        <dbReference type="Proteomes" id="UP000247810"/>
    </source>
</evidence>
<gene>
    <name evidence="3" type="ORF">BO71DRAFT_372091</name>
</gene>
<sequence length="400" mass="44709">MKLTFFLSFILTLLSTTTTTISLPNPNLNPNQKSPSFLCDCYIPSASDPETFFTHYKFWDFRNVALPSDLETTQTNPHDPSTTFHTYPLTKTIFDRDWRAQNWSREATPIGPVPIVNTDRNVFLLKDPSSGQLAPKSSFLVLRTTRFADHASTAELEGTFGFVYHCSLRVRMRMLSREGILRVADNTNPRKRPPPPASSSGIPKGTCAGIFTYRSAQCESDIEILTSEDPHTIHYANQPDYDPVTDKVISGASSVVNLSTPWTDWVTHRLDWHSGSSVWFADGQVRANLSYSVPDQPSYVAMNLWSDGGVWSGEMRVGESVFMAIEWIELVYNVSSGGGLQGPIRDRPGQRVRHRRPSVDLPSMRGDTVDRPSAMEVSVSRAEVKRQTGKTRIAGCQQPC</sequence>
<name>A0A319DKS1_9EURO</name>
<organism evidence="3 4">
    <name type="scientific">Aspergillus ellipticus CBS 707.79</name>
    <dbReference type="NCBI Taxonomy" id="1448320"/>
    <lineage>
        <taxon>Eukaryota</taxon>
        <taxon>Fungi</taxon>
        <taxon>Dikarya</taxon>
        <taxon>Ascomycota</taxon>
        <taxon>Pezizomycotina</taxon>
        <taxon>Eurotiomycetes</taxon>
        <taxon>Eurotiomycetidae</taxon>
        <taxon>Eurotiales</taxon>
        <taxon>Aspergillaceae</taxon>
        <taxon>Aspergillus</taxon>
        <taxon>Aspergillus subgen. Circumdati</taxon>
    </lineage>
</organism>
<dbReference type="PANTHER" id="PTHR38121:SF4">
    <property type="entry name" value="GH16 DOMAIN-CONTAINING PROTEIN-RELATED"/>
    <property type="match status" value="1"/>
</dbReference>
<dbReference type="Proteomes" id="UP000247810">
    <property type="component" value="Unassembled WGS sequence"/>
</dbReference>